<evidence type="ECO:0000313" key="6">
    <source>
        <dbReference type="Proteomes" id="UP000011603"/>
    </source>
</evidence>
<dbReference type="EMBL" id="CP039139">
    <property type="protein sequence ID" value="QCQ75783.1"/>
    <property type="molecule type" value="Genomic_DNA"/>
</dbReference>
<dbReference type="eggNOG" id="arCOG13149">
    <property type="taxonomic scope" value="Archaea"/>
</dbReference>
<dbReference type="STRING" id="523841.HFX_1609"/>
<organism evidence="1 5">
    <name type="scientific">Haloferax mediterranei (strain ATCC 33500 / DSM 1411 / JCM 8866 / NBRC 14739 / NCIMB 2177 / R-4)</name>
    <name type="common">Halobacterium mediterranei</name>
    <dbReference type="NCBI Taxonomy" id="523841"/>
    <lineage>
        <taxon>Archaea</taxon>
        <taxon>Methanobacteriati</taxon>
        <taxon>Methanobacteriota</taxon>
        <taxon>Stenosarchaea group</taxon>
        <taxon>Halobacteria</taxon>
        <taxon>Halobacteriales</taxon>
        <taxon>Haloferacaceae</taxon>
        <taxon>Haloferax</taxon>
    </lineage>
</organism>
<reference evidence="1 5" key="2">
    <citation type="journal article" date="2012" name="J. Bacteriol.">
        <title>Complete genome sequence of the metabolically versatile halophilic archaeon Haloferax mediterranei, a poly(3-hydroxybutyrate-co-3-hydroxyvalerate) producer.</title>
        <authorList>
            <person name="Han J."/>
            <person name="Zhang F."/>
            <person name="Hou J."/>
            <person name="Liu X."/>
            <person name="Li M."/>
            <person name="Liu H."/>
            <person name="Cai L."/>
            <person name="Zhang B."/>
            <person name="Chen Y."/>
            <person name="Zhou J."/>
            <person name="Hu S."/>
            <person name="Xiang H."/>
        </authorList>
    </citation>
    <scope>NUCLEOTIDE SEQUENCE [LARGE SCALE GENOMIC DNA]</scope>
    <source>
        <strain evidence="5">ATCC 33500 / DSM 1411 / JCM 8866 / NBRC 14739 / NCIMB 2177 / R-4</strain>
        <strain evidence="1">CGMCC 1.2087</strain>
    </source>
</reference>
<evidence type="ECO:0000313" key="4">
    <source>
        <dbReference type="EMBL" id="QCQ75783.1"/>
    </source>
</evidence>
<reference evidence="2 7" key="4">
    <citation type="submission" date="2014-04" db="EMBL/GenBank/DDBJ databases">
        <title>Transcriptional profiles of Haloferax mediterranei on the basis of nitrogen availability.</title>
        <authorList>
            <person name="Bautista V."/>
        </authorList>
    </citation>
    <scope>NUCLEOTIDE SEQUENCE [LARGE SCALE GENOMIC DNA]</scope>
    <source>
        <strain evidence="2">ATCC 33500</strain>
        <strain evidence="7">ATCC 33500 / DSM 1411 / JCM 8866 / NBRC 14739 / NCIMB 2177 / R-4</strain>
    </source>
</reference>
<dbReference type="EMBL" id="CP007551">
    <property type="protein sequence ID" value="AHZ21329.1"/>
    <property type="molecule type" value="Genomic_DNA"/>
</dbReference>
<proteinExistence type="predicted"/>
<evidence type="ECO:0000313" key="3">
    <source>
        <dbReference type="EMBL" id="EMA04496.1"/>
    </source>
</evidence>
<reference evidence="4 8" key="6">
    <citation type="submission" date="2019-04" db="EMBL/GenBank/DDBJ databases">
        <title>Methylomes of two halophilic Archaea, Haloarcula marismortui and Haloferax mediterranei.</title>
        <authorList>
            <person name="DasSarma S."/>
            <person name="DasSarma P."/>
            <person name="DasSarma S."/>
            <person name="Fomenkov A."/>
            <person name="Vincze T."/>
            <person name="Anton B.P."/>
            <person name="Roberts R.J."/>
        </authorList>
    </citation>
    <scope>NUCLEOTIDE SEQUENCE [LARGE SCALE GENOMIC DNA]</scope>
    <source>
        <strain evidence="4">ATCC 33500</strain>
        <strain evidence="8">ATCC 33500 / DSM 1411 / JCM 8866 / NBRC 14739 / NCIMB 2177 / R-4</strain>
    </source>
</reference>
<evidence type="ECO:0000313" key="8">
    <source>
        <dbReference type="Proteomes" id="UP000299011"/>
    </source>
</evidence>
<evidence type="ECO:0000313" key="7">
    <source>
        <dbReference type="Proteomes" id="UP000027075"/>
    </source>
</evidence>
<evidence type="ECO:0000313" key="1">
    <source>
        <dbReference type="EMBL" id="AFK19315.1"/>
    </source>
</evidence>
<reference evidence="1" key="5">
    <citation type="submission" date="2014-05" db="EMBL/GenBank/DDBJ databases">
        <authorList>
            <person name="Wang L."/>
            <person name="Yang H."/>
            <person name="Xiang H."/>
        </authorList>
    </citation>
    <scope>NUCLEOTIDE SEQUENCE</scope>
    <source>
        <strain evidence="1">CGMCC 1.2087</strain>
    </source>
</reference>
<name>I3R505_HALMT</name>
<sequence>MTDAFVIDNCILSSFCFADWFDAITFWKSDYDLLVTRRVWEDEFVSHHDQVQPDWLSIRSVDLSSIQVQASGQLSKKDWSCIGLAEEYDGNAAVITNDYRLKTTAEKRVLRGIWGTRFAIDTYERCGIPVDVYESGLPQYLEDVLLPPEAQKALKEAEKI</sequence>
<dbReference type="PaxDb" id="523841-HFX_1609"/>
<dbReference type="AlphaFoldDB" id="I3R505"/>
<dbReference type="KEGG" id="hme:HFX_1609"/>
<dbReference type="Proteomes" id="UP000011603">
    <property type="component" value="Unassembled WGS sequence"/>
</dbReference>
<evidence type="ECO:0008006" key="9">
    <source>
        <dbReference type="Google" id="ProtNLM"/>
    </source>
</evidence>
<dbReference type="OrthoDB" id="346126at2157"/>
<reference evidence="1" key="1">
    <citation type="journal article" date="2012" name="Appl. Environ. Microbiol.">
        <title>Identification of the haloarchaeal phasin (PhaP) that functions in polyhydroxyalkanoate accumulation and granule formation in Haloferax mediterranei.</title>
        <authorList>
            <person name="Cai S."/>
            <person name="Cai L."/>
            <person name="Liu H."/>
            <person name="Liu X."/>
            <person name="Han J."/>
            <person name="Zhou J."/>
            <person name="Xiang H."/>
        </authorList>
    </citation>
    <scope>NUCLEOTIDE SEQUENCE</scope>
    <source>
        <strain evidence="1">CGMCC 1.2087</strain>
    </source>
</reference>
<evidence type="ECO:0000313" key="2">
    <source>
        <dbReference type="EMBL" id="AHZ21329.1"/>
    </source>
</evidence>
<dbReference type="EMBL" id="AOLO01000002">
    <property type="protein sequence ID" value="EMA04496.1"/>
    <property type="molecule type" value="Genomic_DNA"/>
</dbReference>
<dbReference type="EMBL" id="CP001868">
    <property type="protein sequence ID" value="AFK19315.1"/>
    <property type="molecule type" value="Genomic_DNA"/>
</dbReference>
<dbReference type="RefSeq" id="WP_004056842.1">
    <property type="nucleotide sequence ID" value="NC_017941.2"/>
</dbReference>
<dbReference type="Proteomes" id="UP000006469">
    <property type="component" value="Chromosome"/>
</dbReference>
<protein>
    <recommendedName>
        <fullName evidence="9">PIN domain-containing protein</fullName>
    </recommendedName>
</protein>
<keyword evidence="6" id="KW-1185">Reference proteome</keyword>
<dbReference type="Proteomes" id="UP000299011">
    <property type="component" value="Chromosome"/>
</dbReference>
<dbReference type="HOGENOM" id="CLU_1682622_0_0_2"/>
<reference evidence="3 6" key="3">
    <citation type="journal article" date="2014" name="PLoS Genet.">
        <title>Phylogenetically driven sequencing of extremely halophilic archaea reveals strategies for static and dynamic osmo-response.</title>
        <authorList>
            <person name="Becker E.A."/>
            <person name="Seitzer P.M."/>
            <person name="Tritt A."/>
            <person name="Larsen D."/>
            <person name="Krusor M."/>
            <person name="Yao A.I."/>
            <person name="Wu D."/>
            <person name="Madern D."/>
            <person name="Eisen J.A."/>
            <person name="Darling A.E."/>
            <person name="Facciotti M.T."/>
        </authorList>
    </citation>
    <scope>NUCLEOTIDE SEQUENCE [LARGE SCALE GENOMIC DNA]</scope>
    <source>
        <strain evidence="3">ATCC 33500</strain>
        <strain evidence="6">ATCC 33500 / DSM 1411 / JCM 8866 / NBRC 14739 / NCIMB 2177 / R-4</strain>
    </source>
</reference>
<accession>I3R505</accession>
<gene>
    <name evidence="1" type="ordered locus">HFX_1609</name>
    <name evidence="2" type="ORF">BM92_01070</name>
    <name evidence="3" type="ORF">C439_02437</name>
    <name evidence="4" type="ORF">E6P09_11080</name>
</gene>
<evidence type="ECO:0000313" key="5">
    <source>
        <dbReference type="Proteomes" id="UP000006469"/>
    </source>
</evidence>
<dbReference type="Proteomes" id="UP000027075">
    <property type="component" value="Chromosome"/>
</dbReference>
<dbReference type="GeneID" id="40156967"/>